<dbReference type="OrthoDB" id="5352132at2759"/>
<evidence type="ECO:0000256" key="1">
    <source>
        <dbReference type="SAM" id="MobiDB-lite"/>
    </source>
</evidence>
<keyword evidence="3" id="KW-1185">Reference proteome</keyword>
<feature type="compositionally biased region" description="Basic and acidic residues" evidence="1">
    <location>
        <begin position="42"/>
        <end position="51"/>
    </location>
</feature>
<feature type="compositionally biased region" description="Basic and acidic residues" evidence="1">
    <location>
        <begin position="237"/>
        <end position="265"/>
    </location>
</feature>
<feature type="region of interest" description="Disordered" evidence="1">
    <location>
        <begin position="1"/>
        <end position="55"/>
    </location>
</feature>
<comment type="caution">
    <text evidence="2">The sequence shown here is derived from an EMBL/GenBank/DDBJ whole genome shotgun (WGS) entry which is preliminary data.</text>
</comment>
<protein>
    <submittedName>
        <fullName evidence="2">Uncharacterized protein</fullName>
    </submittedName>
</protein>
<organism evidence="2 3">
    <name type="scientific">Malassezia pachydermatis</name>
    <dbReference type="NCBI Taxonomy" id="77020"/>
    <lineage>
        <taxon>Eukaryota</taxon>
        <taxon>Fungi</taxon>
        <taxon>Dikarya</taxon>
        <taxon>Basidiomycota</taxon>
        <taxon>Ustilaginomycotina</taxon>
        <taxon>Malasseziomycetes</taxon>
        <taxon>Malasseziales</taxon>
        <taxon>Malasseziaceae</taxon>
        <taxon>Malassezia</taxon>
    </lineage>
</organism>
<reference evidence="2 3" key="1">
    <citation type="submission" date="2015-07" db="EMBL/GenBank/DDBJ databases">
        <title>Draft Genome Sequence of Malassezia furfur CBS1878 and Malassezia pachydermatis CBS1879.</title>
        <authorList>
            <person name="Triana S."/>
            <person name="Ohm R."/>
            <person name="Gonzalez A."/>
            <person name="DeCock H."/>
            <person name="Restrepo S."/>
            <person name="Celis A."/>
        </authorList>
    </citation>
    <scope>NUCLEOTIDE SEQUENCE [LARGE SCALE GENOMIC DNA]</scope>
    <source>
        <strain evidence="2 3">CBS 1879</strain>
    </source>
</reference>
<feature type="region of interest" description="Disordered" evidence="1">
    <location>
        <begin position="99"/>
        <end position="280"/>
    </location>
</feature>
<dbReference type="AlphaFoldDB" id="A0A0M8MWG6"/>
<dbReference type="Proteomes" id="UP000037751">
    <property type="component" value="Unassembled WGS sequence"/>
</dbReference>
<gene>
    <name evidence="2" type="ORF">Malapachy_1061</name>
</gene>
<evidence type="ECO:0000313" key="2">
    <source>
        <dbReference type="EMBL" id="KOS14941.1"/>
    </source>
</evidence>
<name>A0A0M8MWG6_9BASI</name>
<dbReference type="EMBL" id="LGAV01000003">
    <property type="protein sequence ID" value="KOS14941.1"/>
    <property type="molecule type" value="Genomic_DNA"/>
</dbReference>
<dbReference type="GeneID" id="28727447"/>
<proteinExistence type="predicted"/>
<feature type="compositionally biased region" description="Polar residues" evidence="1">
    <location>
        <begin position="331"/>
        <end position="344"/>
    </location>
</feature>
<feature type="compositionally biased region" description="Polar residues" evidence="1">
    <location>
        <begin position="155"/>
        <end position="170"/>
    </location>
</feature>
<feature type="compositionally biased region" description="Polar residues" evidence="1">
    <location>
        <begin position="267"/>
        <end position="280"/>
    </location>
</feature>
<sequence length="365" mass="39688">MLGAGHTGDAAPPPPPKSKGLNFMSKFGRSKKKESNGTSKFVDPHAVHDSGKAGNSRLDVIDQLDISGLTGGSSPIRAFDRSVDPVTKALLESHKRREAGEFIAPTDPYDAVNNTTAYPDRNFEASDEGIGYDAPTDADNPNGEYFGVVSEPWQEFSNQHQKPAQKSNPSYFDESDHKVADMETILRGGRRADPDTSMKENTTVSFSEDVDEEPVTPRKHSQSVGRSKSILGRLRRLRGESEGDTSEHLLRDTRQRSRGSSKDLGRTQPQASAVPNEAPTTYTLAGVERVSSAKAPSNYTPYDSTLISDYSTQGAHLTSTSPPPVPKKSTRGSSGHISYPTQTADPYLDEHDAVFTQSRIPRALQ</sequence>
<evidence type="ECO:0000313" key="3">
    <source>
        <dbReference type="Proteomes" id="UP000037751"/>
    </source>
</evidence>
<feature type="region of interest" description="Disordered" evidence="1">
    <location>
        <begin position="313"/>
        <end position="365"/>
    </location>
</feature>
<dbReference type="STRING" id="77020.A0A0M8MWG6"/>
<dbReference type="VEuPathDB" id="FungiDB:Malapachy_1061"/>
<accession>A0A0M8MWG6</accession>
<dbReference type="RefSeq" id="XP_017992573.1">
    <property type="nucleotide sequence ID" value="XM_018135572.1"/>
</dbReference>